<name>A0A327NIY9_PSEFL</name>
<dbReference type="RefSeq" id="WP_111280126.1">
    <property type="nucleotide sequence ID" value="NZ_QLIN01000001.1"/>
</dbReference>
<dbReference type="EMBL" id="QLIN01000001">
    <property type="protein sequence ID" value="RAI72518.1"/>
    <property type="molecule type" value="Genomic_DNA"/>
</dbReference>
<dbReference type="Pfam" id="PF01037">
    <property type="entry name" value="AsnC_trans_reg"/>
    <property type="match status" value="1"/>
</dbReference>
<evidence type="ECO:0000259" key="4">
    <source>
        <dbReference type="PROSITE" id="PS50956"/>
    </source>
</evidence>
<dbReference type="GO" id="GO:0043200">
    <property type="term" value="P:response to amino acid"/>
    <property type="evidence" value="ECO:0007669"/>
    <property type="project" value="TreeGrafter"/>
</dbReference>
<comment type="caution">
    <text evidence="5">The sequence shown here is derived from an EMBL/GenBank/DDBJ whole genome shotgun (WGS) entry which is preliminary data.</text>
</comment>
<evidence type="ECO:0000256" key="1">
    <source>
        <dbReference type="ARBA" id="ARBA00023015"/>
    </source>
</evidence>
<gene>
    <name evidence="5" type="ORF">DOZ80_02980</name>
</gene>
<dbReference type="InterPro" id="IPR036388">
    <property type="entry name" value="WH-like_DNA-bd_sf"/>
</dbReference>
<protein>
    <submittedName>
        <fullName evidence="5">Lrp/AsnC family transcriptional regulator</fullName>
    </submittedName>
</protein>
<evidence type="ECO:0000313" key="6">
    <source>
        <dbReference type="Proteomes" id="UP000249493"/>
    </source>
</evidence>
<dbReference type="PRINTS" id="PR00033">
    <property type="entry name" value="HTHASNC"/>
</dbReference>
<feature type="domain" description="HTH asnC-type" evidence="4">
    <location>
        <begin position="5"/>
        <end position="57"/>
    </location>
</feature>
<keyword evidence="1" id="KW-0805">Transcription regulation</keyword>
<reference evidence="5 6" key="1">
    <citation type="submission" date="2018-06" db="EMBL/GenBank/DDBJ databases">
        <authorList>
            <person name="Zhirakovskaya E."/>
        </authorList>
    </citation>
    <scope>NUCLEOTIDE SEQUENCE [LARGE SCALE GENOMIC DNA]</scope>
    <source>
        <strain evidence="5 6">LY3</strain>
    </source>
</reference>
<dbReference type="InterPro" id="IPR019885">
    <property type="entry name" value="Tscrpt_reg_HTH_AsnC-type_CS"/>
</dbReference>
<evidence type="ECO:0000256" key="3">
    <source>
        <dbReference type="ARBA" id="ARBA00023163"/>
    </source>
</evidence>
<dbReference type="InterPro" id="IPR019887">
    <property type="entry name" value="Tscrpt_reg_AsnC/Lrp_C"/>
</dbReference>
<evidence type="ECO:0000256" key="2">
    <source>
        <dbReference type="ARBA" id="ARBA00023125"/>
    </source>
</evidence>
<dbReference type="InterPro" id="IPR019888">
    <property type="entry name" value="Tscrpt_reg_AsnC-like"/>
</dbReference>
<keyword evidence="2" id="KW-0238">DNA-binding</keyword>
<dbReference type="Gene3D" id="3.30.70.920">
    <property type="match status" value="1"/>
</dbReference>
<evidence type="ECO:0000313" key="5">
    <source>
        <dbReference type="EMBL" id="RAI72518.1"/>
    </source>
</evidence>
<accession>A0A327NIY9</accession>
<dbReference type="SMART" id="SM00344">
    <property type="entry name" value="HTH_ASNC"/>
    <property type="match status" value="1"/>
</dbReference>
<dbReference type="Pfam" id="PF13412">
    <property type="entry name" value="HTH_24"/>
    <property type="match status" value="1"/>
</dbReference>
<dbReference type="PROSITE" id="PS50956">
    <property type="entry name" value="HTH_ASNC_2"/>
    <property type="match status" value="1"/>
</dbReference>
<keyword evidence="3" id="KW-0804">Transcription</keyword>
<dbReference type="PROSITE" id="PS00519">
    <property type="entry name" value="HTH_ASNC_1"/>
    <property type="match status" value="1"/>
</dbReference>
<dbReference type="GO" id="GO:0043565">
    <property type="term" value="F:sequence-specific DNA binding"/>
    <property type="evidence" value="ECO:0007669"/>
    <property type="project" value="InterPro"/>
</dbReference>
<dbReference type="SUPFAM" id="SSF54909">
    <property type="entry name" value="Dimeric alpha+beta barrel"/>
    <property type="match status" value="1"/>
</dbReference>
<dbReference type="Proteomes" id="UP000249493">
    <property type="component" value="Unassembled WGS sequence"/>
</dbReference>
<dbReference type="GO" id="GO:0005829">
    <property type="term" value="C:cytosol"/>
    <property type="evidence" value="ECO:0007669"/>
    <property type="project" value="TreeGrafter"/>
</dbReference>
<dbReference type="SUPFAM" id="SSF46785">
    <property type="entry name" value="Winged helix' DNA-binding domain"/>
    <property type="match status" value="1"/>
</dbReference>
<dbReference type="PANTHER" id="PTHR30154:SF34">
    <property type="entry name" value="TRANSCRIPTIONAL REGULATOR AZLB"/>
    <property type="match status" value="1"/>
</dbReference>
<dbReference type="Gene3D" id="1.10.10.10">
    <property type="entry name" value="Winged helix-like DNA-binding domain superfamily/Winged helix DNA-binding domain"/>
    <property type="match status" value="1"/>
</dbReference>
<dbReference type="AlphaFoldDB" id="A0A327NIY9"/>
<dbReference type="InterPro" id="IPR011008">
    <property type="entry name" value="Dimeric_a/b-barrel"/>
</dbReference>
<proteinExistence type="predicted"/>
<organism evidence="5 6">
    <name type="scientific">Pseudomonas fluorescens</name>
    <dbReference type="NCBI Taxonomy" id="294"/>
    <lineage>
        <taxon>Bacteria</taxon>
        <taxon>Pseudomonadati</taxon>
        <taxon>Pseudomonadota</taxon>
        <taxon>Gammaproteobacteria</taxon>
        <taxon>Pseudomonadales</taxon>
        <taxon>Pseudomonadaceae</taxon>
        <taxon>Pseudomonas</taxon>
    </lineage>
</organism>
<sequence>MKRTLDKIDEKIIEELTRNSRLAHNDIAMKVNLSRNAVRLRIERLERDGYIKGYTIVKGAASSEYPPIRALVFVYRQDRMRGAEVVRSVAAIPEVIACNVMSGDLDIVLTVEAPSSDRINKIWTDISSLPGVMNTVTSFVLSHTK</sequence>
<dbReference type="InterPro" id="IPR000485">
    <property type="entry name" value="AsnC-type_HTH_dom"/>
</dbReference>
<dbReference type="PANTHER" id="PTHR30154">
    <property type="entry name" value="LEUCINE-RESPONSIVE REGULATORY PROTEIN"/>
    <property type="match status" value="1"/>
</dbReference>
<dbReference type="InterPro" id="IPR036390">
    <property type="entry name" value="WH_DNA-bd_sf"/>
</dbReference>